<dbReference type="SUPFAM" id="SSF52833">
    <property type="entry name" value="Thioredoxin-like"/>
    <property type="match status" value="1"/>
</dbReference>
<dbReference type="Gene3D" id="3.40.30.10">
    <property type="entry name" value="Glutaredoxin"/>
    <property type="match status" value="1"/>
</dbReference>
<dbReference type="AlphaFoldDB" id="A0A8J6YA00"/>
<dbReference type="PROSITE" id="PS51352">
    <property type="entry name" value="THIOREDOXIN_2"/>
    <property type="match status" value="1"/>
</dbReference>
<keyword evidence="1" id="KW-0732">Signal</keyword>
<comment type="caution">
    <text evidence="3">The sequence shown here is derived from an EMBL/GenBank/DDBJ whole genome shotgun (WGS) entry which is preliminary data.</text>
</comment>
<dbReference type="Proteomes" id="UP000648239">
    <property type="component" value="Unassembled WGS sequence"/>
</dbReference>
<sequence>MTTRRAMILISALAMLIASSPLFAGPPSTLEELAARPELWPTEVIVKRDAEFHNGASIKAGQVVKVQEVRTTDVILDNGSNYFPLLVEETDLMERLAIMVSSMTPEQIDLTPAALQEQTRLWPLSVTSRIDLSLGDGLDLPAGSEFALKGFNPDGSVVLSTRGSGAVVAMQLIHTDLMTRARERLELPVEQQAPFFIRSLESMLEPAADGSTLAGSDYVVLYEGRDSCPRSSAFAPVLAALHNRTFGEEVDFEVVHLAAIDSREEHQAHLAKTGLAARISKEGQGQDIVTLTGMRGEVLPYVYLLDHEGNVIAGTSPDGEATSPGEILEKLTELLAE</sequence>
<accession>A0A8J6YA00</accession>
<proteinExistence type="predicted"/>
<organism evidence="3 4">
    <name type="scientific">Candidatus Polarisedimenticola svalbardensis</name>
    <dbReference type="NCBI Taxonomy" id="2886004"/>
    <lineage>
        <taxon>Bacteria</taxon>
        <taxon>Pseudomonadati</taxon>
        <taxon>Acidobacteriota</taxon>
        <taxon>Candidatus Polarisedimenticolia</taxon>
        <taxon>Candidatus Polarisedimenticolales</taxon>
        <taxon>Candidatus Polarisedimenticolaceae</taxon>
        <taxon>Candidatus Polarisedimenticola</taxon>
    </lineage>
</organism>
<evidence type="ECO:0000259" key="2">
    <source>
        <dbReference type="PROSITE" id="PS51352"/>
    </source>
</evidence>
<dbReference type="InterPro" id="IPR036249">
    <property type="entry name" value="Thioredoxin-like_sf"/>
</dbReference>
<evidence type="ECO:0000313" key="4">
    <source>
        <dbReference type="Proteomes" id="UP000648239"/>
    </source>
</evidence>
<feature type="chain" id="PRO_5035325484" description="Thioredoxin domain-containing protein" evidence="1">
    <location>
        <begin position="25"/>
        <end position="337"/>
    </location>
</feature>
<dbReference type="EMBL" id="JACXWD010000073">
    <property type="protein sequence ID" value="MBD3869296.1"/>
    <property type="molecule type" value="Genomic_DNA"/>
</dbReference>
<feature type="domain" description="Thioredoxin" evidence="2">
    <location>
        <begin position="187"/>
        <end position="336"/>
    </location>
</feature>
<gene>
    <name evidence="3" type="ORF">IFK94_14340</name>
</gene>
<dbReference type="InterPro" id="IPR013766">
    <property type="entry name" value="Thioredoxin_domain"/>
</dbReference>
<name>A0A8J6YA00_9BACT</name>
<evidence type="ECO:0000256" key="1">
    <source>
        <dbReference type="SAM" id="SignalP"/>
    </source>
</evidence>
<reference evidence="3 4" key="1">
    <citation type="submission" date="2020-08" db="EMBL/GenBank/DDBJ databases">
        <title>Acidobacteriota in marine sediments use diverse sulfur dissimilation pathways.</title>
        <authorList>
            <person name="Wasmund K."/>
        </authorList>
    </citation>
    <scope>NUCLEOTIDE SEQUENCE [LARGE SCALE GENOMIC DNA]</scope>
    <source>
        <strain evidence="3">MAG AM4</strain>
    </source>
</reference>
<feature type="signal peptide" evidence="1">
    <location>
        <begin position="1"/>
        <end position="24"/>
    </location>
</feature>
<evidence type="ECO:0000313" key="3">
    <source>
        <dbReference type="EMBL" id="MBD3869296.1"/>
    </source>
</evidence>
<protein>
    <recommendedName>
        <fullName evidence="2">Thioredoxin domain-containing protein</fullName>
    </recommendedName>
</protein>